<name>S2ZLJ5_9CORY</name>
<dbReference type="PATRIC" id="fig|1125779.3.peg.153"/>
<comment type="caution">
    <text evidence="1">The sequence shown here is derived from an EMBL/GenBank/DDBJ whole genome shotgun (WGS) entry which is preliminary data.</text>
</comment>
<organism evidence="1 2">
    <name type="scientific">Corynebacterium pyruviciproducens ATCC BAA-1742</name>
    <dbReference type="NCBI Taxonomy" id="1125779"/>
    <lineage>
        <taxon>Bacteria</taxon>
        <taxon>Bacillati</taxon>
        <taxon>Actinomycetota</taxon>
        <taxon>Actinomycetes</taxon>
        <taxon>Mycobacteriales</taxon>
        <taxon>Corynebacteriaceae</taxon>
        <taxon>Corynebacterium</taxon>
    </lineage>
</organism>
<protein>
    <recommendedName>
        <fullName evidence="3">HK97 gp10 family phage protein</fullName>
    </recommendedName>
</protein>
<dbReference type="STRING" id="1125779.HMPREF1219_00162"/>
<dbReference type="HOGENOM" id="CLU_181311_0_0_11"/>
<dbReference type="AlphaFoldDB" id="S2ZLJ5"/>
<keyword evidence="2" id="KW-1185">Reference proteome</keyword>
<dbReference type="RefSeq" id="WP_016457086.1">
    <property type="nucleotide sequence ID" value="NZ_KE150446.1"/>
</dbReference>
<dbReference type="Proteomes" id="UP000014408">
    <property type="component" value="Unassembled WGS sequence"/>
</dbReference>
<sequence length="99" mass="10900">MGQKQEPKIFLDFKKLSKWTETELRPVLRQHAEGIADDVRKSIGDSDVEVGVWSSSGGQGRPVEVVTIRHPSGLARQAKHGILTGAAAKRGLTIRRSRD</sequence>
<dbReference type="EMBL" id="ATBY01000002">
    <property type="protein sequence ID" value="EPD70867.1"/>
    <property type="molecule type" value="Genomic_DNA"/>
</dbReference>
<proteinExistence type="predicted"/>
<gene>
    <name evidence="1" type="ORF">HMPREF1219_00162</name>
</gene>
<evidence type="ECO:0008006" key="3">
    <source>
        <dbReference type="Google" id="ProtNLM"/>
    </source>
</evidence>
<accession>S2ZLJ5</accession>
<evidence type="ECO:0000313" key="2">
    <source>
        <dbReference type="Proteomes" id="UP000014408"/>
    </source>
</evidence>
<reference evidence="1 2" key="1">
    <citation type="submission" date="2013-05" db="EMBL/GenBank/DDBJ databases">
        <title>The Genome Sequence of Corynebacterium pyruviciproducens 1773O (ATCC BAA-1742).</title>
        <authorList>
            <consortium name="The Broad Institute Genomics Platform"/>
            <person name="Earl A."/>
            <person name="Ward D."/>
            <person name="Feldgarden M."/>
            <person name="Gevers D."/>
            <person name="Tong J."/>
            <person name="Walker B."/>
            <person name="Young S."/>
            <person name="Zeng Q."/>
            <person name="Gargeya S."/>
            <person name="Fitzgerald M."/>
            <person name="Haas B."/>
            <person name="Abouelleil A."/>
            <person name="Allen A.W."/>
            <person name="Alvarado L."/>
            <person name="Arachchi H.M."/>
            <person name="Berlin A.M."/>
            <person name="Chapman S.B."/>
            <person name="Gainer-Dewar J."/>
            <person name="Goldberg J."/>
            <person name="Griggs A."/>
            <person name="Gujja S."/>
            <person name="Hansen M."/>
            <person name="Howarth C."/>
            <person name="Imamovic A."/>
            <person name="Ireland A."/>
            <person name="Larimer J."/>
            <person name="McCowan C."/>
            <person name="Murphy C."/>
            <person name="Pearson M."/>
            <person name="Poon T.W."/>
            <person name="Priest M."/>
            <person name="Roberts A."/>
            <person name="Saif S."/>
            <person name="Shea T."/>
            <person name="Sisk P."/>
            <person name="Sykes S."/>
            <person name="Wortman J."/>
            <person name="Nusbaum C."/>
            <person name="Birren B."/>
        </authorList>
    </citation>
    <scope>NUCLEOTIDE SEQUENCE [LARGE SCALE GENOMIC DNA]</scope>
    <source>
        <strain evidence="1 2">ATCC BAA-1742</strain>
    </source>
</reference>
<dbReference type="eggNOG" id="ENOG5031WR1">
    <property type="taxonomic scope" value="Bacteria"/>
</dbReference>
<evidence type="ECO:0000313" key="1">
    <source>
        <dbReference type="EMBL" id="EPD70867.1"/>
    </source>
</evidence>